<dbReference type="AlphaFoldDB" id="A0A1Q9E0I2"/>
<organism evidence="1 2">
    <name type="scientific">Symbiodinium microadriaticum</name>
    <name type="common">Dinoflagellate</name>
    <name type="synonym">Zooxanthella microadriatica</name>
    <dbReference type="NCBI Taxonomy" id="2951"/>
    <lineage>
        <taxon>Eukaryota</taxon>
        <taxon>Sar</taxon>
        <taxon>Alveolata</taxon>
        <taxon>Dinophyceae</taxon>
        <taxon>Suessiales</taxon>
        <taxon>Symbiodiniaceae</taxon>
        <taxon>Symbiodinium</taxon>
    </lineage>
</organism>
<dbReference type="Proteomes" id="UP000186817">
    <property type="component" value="Unassembled WGS sequence"/>
</dbReference>
<proteinExistence type="predicted"/>
<evidence type="ECO:0000313" key="2">
    <source>
        <dbReference type="Proteomes" id="UP000186817"/>
    </source>
</evidence>
<dbReference type="EMBL" id="LSRX01000310">
    <property type="protein sequence ID" value="OLQ00922.1"/>
    <property type="molecule type" value="Genomic_DNA"/>
</dbReference>
<reference evidence="1 2" key="1">
    <citation type="submission" date="2016-02" db="EMBL/GenBank/DDBJ databases">
        <title>Genome analysis of coral dinoflagellate symbionts highlights evolutionary adaptations to a symbiotic lifestyle.</title>
        <authorList>
            <person name="Aranda M."/>
            <person name="Li Y."/>
            <person name="Liew Y.J."/>
            <person name="Baumgarten S."/>
            <person name="Simakov O."/>
            <person name="Wilson M."/>
            <person name="Piel J."/>
            <person name="Ashoor H."/>
            <person name="Bougouffa S."/>
            <person name="Bajic V.B."/>
            <person name="Ryu T."/>
            <person name="Ravasi T."/>
            <person name="Bayer T."/>
            <person name="Micklem G."/>
            <person name="Kim H."/>
            <person name="Bhak J."/>
            <person name="Lajeunesse T.C."/>
            <person name="Voolstra C.R."/>
        </authorList>
    </citation>
    <scope>NUCLEOTIDE SEQUENCE [LARGE SCALE GENOMIC DNA]</scope>
    <source>
        <strain evidence="1 2">CCMP2467</strain>
    </source>
</reference>
<accession>A0A1Q9E0I2</accession>
<evidence type="ECO:0000313" key="1">
    <source>
        <dbReference type="EMBL" id="OLQ00922.1"/>
    </source>
</evidence>
<name>A0A1Q9E0I2_SYMMI</name>
<comment type="caution">
    <text evidence="1">The sequence shown here is derived from an EMBL/GenBank/DDBJ whole genome shotgun (WGS) entry which is preliminary data.</text>
</comment>
<protein>
    <submittedName>
        <fullName evidence="1">Uncharacterized protein</fullName>
    </submittedName>
</protein>
<gene>
    <name evidence="1" type="ORF">AK812_SmicGene16373</name>
</gene>
<keyword evidence="2" id="KW-1185">Reference proteome</keyword>
<sequence length="118" mass="13636">MVSFRHALADRWRELRLDTIYFSADMRRRWVLTGIPRADSIELEQVVDVGNKTFRSCLLGDEGQEGREELLVACVQVASNSLSRFWNLKVQQAMEWMGERRAWITEAEGILGKLHRAG</sequence>